<dbReference type="Proteomes" id="UP000694846">
    <property type="component" value="Unplaced"/>
</dbReference>
<dbReference type="PANTHER" id="PTHR31511:SF12">
    <property type="entry name" value="RHO TERMINATION FACTOR N-TERMINAL DOMAIN-CONTAINING PROTEIN"/>
    <property type="match status" value="1"/>
</dbReference>
<dbReference type="RefSeq" id="XP_025405022.1">
    <property type="nucleotide sequence ID" value="XM_025549237.1"/>
</dbReference>
<organism evidence="2 3">
    <name type="scientific">Sipha flava</name>
    <name type="common">yellow sugarcane aphid</name>
    <dbReference type="NCBI Taxonomy" id="143950"/>
    <lineage>
        <taxon>Eukaryota</taxon>
        <taxon>Metazoa</taxon>
        <taxon>Ecdysozoa</taxon>
        <taxon>Arthropoda</taxon>
        <taxon>Hexapoda</taxon>
        <taxon>Insecta</taxon>
        <taxon>Pterygota</taxon>
        <taxon>Neoptera</taxon>
        <taxon>Paraneoptera</taxon>
        <taxon>Hemiptera</taxon>
        <taxon>Sternorrhyncha</taxon>
        <taxon>Aphidomorpha</taxon>
        <taxon>Aphidoidea</taxon>
        <taxon>Aphididae</taxon>
        <taxon>Sipha</taxon>
    </lineage>
</organism>
<sequence length="187" mass="21812">MIKTRDFYHDLANTNNLLRQMDTSNLPCDHPCYAVDRAKIPGLFKDETHGRIMYEFVTLRAKSYAYEIELIETIKAKGIRKHVIRNHLTLADHKRCLFETHNVDGDGSDERNDDDDDDDDESDEERRKRLAVECSQAVVQNIYQQNAGNVTMLSPHPNYMPYTPYRLNKSIRSFKHQVKTINSLKKP</sequence>
<evidence type="ECO:0000313" key="2">
    <source>
        <dbReference type="Proteomes" id="UP000694846"/>
    </source>
</evidence>
<reference evidence="3" key="1">
    <citation type="submission" date="2025-08" db="UniProtKB">
        <authorList>
            <consortium name="RefSeq"/>
        </authorList>
    </citation>
    <scope>IDENTIFICATION</scope>
    <source>
        <tissue evidence="3">Whole body</tissue>
    </source>
</reference>
<gene>
    <name evidence="3" type="primary">LOC112679445</name>
</gene>
<dbReference type="OrthoDB" id="6615890at2759"/>
<proteinExistence type="predicted"/>
<protein>
    <submittedName>
        <fullName evidence="3">Uncharacterized protein LOC112679445</fullName>
    </submittedName>
</protein>
<accession>A0A8B8F3Z6</accession>
<keyword evidence="2" id="KW-1185">Reference proteome</keyword>
<feature type="compositionally biased region" description="Acidic residues" evidence="1">
    <location>
        <begin position="111"/>
        <end position="123"/>
    </location>
</feature>
<feature type="region of interest" description="Disordered" evidence="1">
    <location>
        <begin position="101"/>
        <end position="129"/>
    </location>
</feature>
<name>A0A8B8F3Z6_9HEMI</name>
<evidence type="ECO:0000256" key="1">
    <source>
        <dbReference type="SAM" id="MobiDB-lite"/>
    </source>
</evidence>
<dbReference type="PANTHER" id="PTHR31511">
    <property type="entry name" value="PROTEIN CBG23764"/>
    <property type="match status" value="1"/>
</dbReference>
<dbReference type="AlphaFoldDB" id="A0A8B8F3Z6"/>
<dbReference type="GeneID" id="112679445"/>
<feature type="compositionally biased region" description="Basic and acidic residues" evidence="1">
    <location>
        <begin position="101"/>
        <end position="110"/>
    </location>
</feature>
<evidence type="ECO:0000313" key="3">
    <source>
        <dbReference type="RefSeq" id="XP_025405022.1"/>
    </source>
</evidence>